<name>A0A9R1V7B5_LACSA</name>
<dbReference type="Proteomes" id="UP000235145">
    <property type="component" value="Unassembled WGS sequence"/>
</dbReference>
<dbReference type="PANTHER" id="PTHR48151:SF3">
    <property type="entry name" value="SH3 DOMAIN-CONTAINING PROTEIN"/>
    <property type="match status" value="1"/>
</dbReference>
<keyword evidence="2" id="KW-1185">Reference proteome</keyword>
<organism evidence="1 2">
    <name type="scientific">Lactuca sativa</name>
    <name type="common">Garden lettuce</name>
    <dbReference type="NCBI Taxonomy" id="4236"/>
    <lineage>
        <taxon>Eukaryota</taxon>
        <taxon>Viridiplantae</taxon>
        <taxon>Streptophyta</taxon>
        <taxon>Embryophyta</taxon>
        <taxon>Tracheophyta</taxon>
        <taxon>Spermatophyta</taxon>
        <taxon>Magnoliopsida</taxon>
        <taxon>eudicotyledons</taxon>
        <taxon>Gunneridae</taxon>
        <taxon>Pentapetalae</taxon>
        <taxon>asterids</taxon>
        <taxon>campanulids</taxon>
        <taxon>Asterales</taxon>
        <taxon>Asteraceae</taxon>
        <taxon>Cichorioideae</taxon>
        <taxon>Cichorieae</taxon>
        <taxon>Lactucinae</taxon>
        <taxon>Lactuca</taxon>
    </lineage>
</organism>
<reference evidence="1 2" key="1">
    <citation type="journal article" date="2017" name="Nat. Commun.">
        <title>Genome assembly with in vitro proximity ligation data and whole-genome triplication in lettuce.</title>
        <authorList>
            <person name="Reyes-Chin-Wo S."/>
            <person name="Wang Z."/>
            <person name="Yang X."/>
            <person name="Kozik A."/>
            <person name="Arikit S."/>
            <person name="Song C."/>
            <person name="Xia L."/>
            <person name="Froenicke L."/>
            <person name="Lavelle D.O."/>
            <person name="Truco M.J."/>
            <person name="Xia R."/>
            <person name="Zhu S."/>
            <person name="Xu C."/>
            <person name="Xu H."/>
            <person name="Xu X."/>
            <person name="Cox K."/>
            <person name="Korf I."/>
            <person name="Meyers B.C."/>
            <person name="Michelmore R.W."/>
        </authorList>
    </citation>
    <scope>NUCLEOTIDE SEQUENCE [LARGE SCALE GENOMIC DNA]</scope>
    <source>
        <strain evidence="2">cv. Salinas</strain>
        <tissue evidence="1">Seedlings</tissue>
    </source>
</reference>
<dbReference type="InterPro" id="IPR053296">
    <property type="entry name" value="TSET_member_tstB"/>
</dbReference>
<dbReference type="PANTHER" id="PTHR48151">
    <property type="entry name" value="SH3 DOMAIN-CONTAINING PROTEIN"/>
    <property type="match status" value="1"/>
</dbReference>
<evidence type="ECO:0000313" key="2">
    <source>
        <dbReference type="Proteomes" id="UP000235145"/>
    </source>
</evidence>
<gene>
    <name evidence="1" type="ORF">LSAT_V11C600337100</name>
</gene>
<evidence type="ECO:0000313" key="1">
    <source>
        <dbReference type="EMBL" id="KAJ0201001.1"/>
    </source>
</evidence>
<dbReference type="EMBL" id="NBSK02000006">
    <property type="protein sequence ID" value="KAJ0201001.1"/>
    <property type="molecule type" value="Genomic_DNA"/>
</dbReference>
<proteinExistence type="predicted"/>
<sequence length="256" mass="29617">MRVYITDHDTTPPDDFSLRKNRSLEQLQIIQRVQAQTRVQERDEENMLKRAAEAVAAKFRDSKTTYMLEIVDESMTEALQAVVIQNRDYDLDDTSQKSNTKSLLCSHFCFEDRKHKSPSVEDVVYTRRELPCSKKLFRQVKYNRCVDEAVQKRHNITASICMRDVAVSTGFSELLYESIKLVSMESENNLDDDLVNGWATSLADDGLWGSNAPEMNRYIWIPHNASYSRGEKGGLFFEWFRVKDNGNNKEKLHSEG</sequence>
<accession>A0A9R1V7B5</accession>
<dbReference type="AlphaFoldDB" id="A0A9R1V7B5"/>
<comment type="caution">
    <text evidence="1">The sequence shown here is derived from an EMBL/GenBank/DDBJ whole genome shotgun (WGS) entry which is preliminary data.</text>
</comment>
<protein>
    <submittedName>
        <fullName evidence="1">Uncharacterized protein</fullName>
    </submittedName>
</protein>